<dbReference type="InterPro" id="IPR033580">
    <property type="entry name" value="Nurim-like"/>
</dbReference>
<dbReference type="GO" id="GO:0008168">
    <property type="term" value="F:methyltransferase activity"/>
    <property type="evidence" value="ECO:0007669"/>
    <property type="project" value="UniProtKB-KW"/>
</dbReference>
<comment type="similarity">
    <text evidence="3">Belongs to the nurim family.</text>
</comment>
<keyword evidence="10 12" id="KW-0472">Membrane</keyword>
<keyword evidence="7" id="KW-0949">S-adenosyl-L-methionine</keyword>
<dbReference type="EC" id="2.1.1.334" evidence="4"/>
<dbReference type="PANTHER" id="PTHR31040:SF1">
    <property type="entry name" value="NURIM"/>
    <property type="match status" value="1"/>
</dbReference>
<dbReference type="Pfam" id="PF06966">
    <property type="entry name" value="DUF1295"/>
    <property type="match status" value="1"/>
</dbReference>
<organism evidence="13 14">
    <name type="scientific">Ramlibacter humi</name>
    <dbReference type="NCBI Taxonomy" id="2530451"/>
    <lineage>
        <taxon>Bacteria</taxon>
        <taxon>Pseudomonadati</taxon>
        <taxon>Pseudomonadota</taxon>
        <taxon>Betaproteobacteria</taxon>
        <taxon>Burkholderiales</taxon>
        <taxon>Comamonadaceae</taxon>
        <taxon>Ramlibacter</taxon>
    </lineage>
</organism>
<evidence type="ECO:0000256" key="6">
    <source>
        <dbReference type="ARBA" id="ARBA00022679"/>
    </source>
</evidence>
<comment type="subcellular location">
    <subcellularLocation>
        <location evidence="2">Membrane</location>
        <topology evidence="2">Multi-pass membrane protein</topology>
    </subcellularLocation>
</comment>
<dbReference type="InterPro" id="IPR054700">
    <property type="entry name" value="MddA"/>
</dbReference>
<dbReference type="AlphaFoldDB" id="A0A4Z0C846"/>
<feature type="transmembrane region" description="Helical" evidence="12">
    <location>
        <begin position="196"/>
        <end position="215"/>
    </location>
</feature>
<evidence type="ECO:0000256" key="2">
    <source>
        <dbReference type="ARBA" id="ARBA00004141"/>
    </source>
</evidence>
<feature type="transmembrane region" description="Helical" evidence="12">
    <location>
        <begin position="50"/>
        <end position="68"/>
    </location>
</feature>
<feature type="transmembrane region" description="Helical" evidence="12">
    <location>
        <begin position="89"/>
        <end position="106"/>
    </location>
</feature>
<dbReference type="OrthoDB" id="9789029at2"/>
<dbReference type="GO" id="GO:0032259">
    <property type="term" value="P:methylation"/>
    <property type="evidence" value="ECO:0007669"/>
    <property type="project" value="UniProtKB-KW"/>
</dbReference>
<feature type="transmembrane region" description="Helical" evidence="12">
    <location>
        <begin position="7"/>
        <end position="30"/>
    </location>
</feature>
<evidence type="ECO:0000256" key="3">
    <source>
        <dbReference type="ARBA" id="ARBA00010631"/>
    </source>
</evidence>
<gene>
    <name evidence="13" type="ORF">EZ216_01445</name>
</gene>
<dbReference type="Proteomes" id="UP000297839">
    <property type="component" value="Unassembled WGS sequence"/>
</dbReference>
<keyword evidence="6 13" id="KW-0808">Transferase</keyword>
<dbReference type="GO" id="GO:0016020">
    <property type="term" value="C:membrane"/>
    <property type="evidence" value="ECO:0007669"/>
    <property type="project" value="UniProtKB-SubCell"/>
</dbReference>
<dbReference type="EMBL" id="SMLK01000001">
    <property type="protein sequence ID" value="TFZ07856.1"/>
    <property type="molecule type" value="Genomic_DNA"/>
</dbReference>
<evidence type="ECO:0000313" key="14">
    <source>
        <dbReference type="Proteomes" id="UP000297839"/>
    </source>
</evidence>
<sequence length="250" mass="27579">MRNLLYAAYGVAAYAFSCATVVYAVGFVGGLPIPGLKTLDSGVAVPPGEAVLTDLLLLGVFALQHSVMARPAFKRAWARVVPAALERSTYVLAAAAALALLMWQWRPLPSVVWDLSGTLARPFLDSAFVAGWAVLLIATFLLDHFELFGLRQSTAPLFRWPEADGEFRTPGLYAYVRHPIYLGFVMAFWAAPVMTAGHLLFAAACTAYILLGIWFEERDLVAHFGEQYLAYRRKAGMLLPRIGRRDVARW</sequence>
<dbReference type="RefSeq" id="WP_135247794.1">
    <property type="nucleotide sequence ID" value="NZ_SMLK01000001.1"/>
</dbReference>
<name>A0A4Z0C846_9BURK</name>
<evidence type="ECO:0000256" key="4">
    <source>
        <dbReference type="ARBA" id="ARBA00012149"/>
    </source>
</evidence>
<dbReference type="PANTHER" id="PTHR31040">
    <property type="entry name" value="NURIM"/>
    <property type="match status" value="1"/>
</dbReference>
<evidence type="ECO:0000256" key="7">
    <source>
        <dbReference type="ARBA" id="ARBA00022691"/>
    </source>
</evidence>
<feature type="transmembrane region" description="Helical" evidence="12">
    <location>
        <begin position="171"/>
        <end position="190"/>
    </location>
</feature>
<evidence type="ECO:0000256" key="12">
    <source>
        <dbReference type="SAM" id="Phobius"/>
    </source>
</evidence>
<keyword evidence="5 13" id="KW-0489">Methyltransferase</keyword>
<evidence type="ECO:0000313" key="13">
    <source>
        <dbReference type="EMBL" id="TFZ07856.1"/>
    </source>
</evidence>
<proteinExistence type="inferred from homology"/>
<dbReference type="NCBIfam" id="NF045656">
    <property type="entry name" value="MeththiolMtaseMddA"/>
    <property type="match status" value="1"/>
</dbReference>
<keyword evidence="8 12" id="KW-0812">Transmembrane</keyword>
<evidence type="ECO:0000256" key="1">
    <source>
        <dbReference type="ARBA" id="ARBA00002096"/>
    </source>
</evidence>
<feature type="transmembrane region" description="Helical" evidence="12">
    <location>
        <begin position="126"/>
        <end position="150"/>
    </location>
</feature>
<comment type="caution">
    <text evidence="13">The sequence shown here is derived from an EMBL/GenBank/DDBJ whole genome shotgun (WGS) entry which is preliminary data.</text>
</comment>
<accession>A0A4Z0C846</accession>
<keyword evidence="9 12" id="KW-1133">Transmembrane helix</keyword>
<keyword evidence="14" id="KW-1185">Reference proteome</keyword>
<evidence type="ECO:0000256" key="11">
    <source>
        <dbReference type="ARBA" id="ARBA00048134"/>
    </source>
</evidence>
<comment type="function">
    <text evidence="1">Catalyzes the methylation of methanethiol (MeSH) to yield dimethylsulphide (DMS).</text>
</comment>
<evidence type="ECO:0000256" key="10">
    <source>
        <dbReference type="ARBA" id="ARBA00023136"/>
    </source>
</evidence>
<protein>
    <recommendedName>
        <fullName evidence="4">methanethiol S-methyltransferase</fullName>
        <ecNumber evidence="4">2.1.1.334</ecNumber>
    </recommendedName>
</protein>
<evidence type="ECO:0000256" key="5">
    <source>
        <dbReference type="ARBA" id="ARBA00022603"/>
    </source>
</evidence>
<evidence type="ECO:0000256" key="8">
    <source>
        <dbReference type="ARBA" id="ARBA00022692"/>
    </source>
</evidence>
<dbReference type="InterPro" id="IPR010721">
    <property type="entry name" value="UstE-like"/>
</dbReference>
<dbReference type="Gene3D" id="1.20.120.1630">
    <property type="match status" value="1"/>
</dbReference>
<evidence type="ECO:0000256" key="9">
    <source>
        <dbReference type="ARBA" id="ARBA00022989"/>
    </source>
</evidence>
<comment type="catalytic activity">
    <reaction evidence="11">
        <text>methanethiol + S-adenosyl-L-methionine = dimethyl sulfide + S-adenosyl-L-homocysteine + H(+)</text>
        <dbReference type="Rhea" id="RHEA:50428"/>
        <dbReference type="ChEBI" id="CHEBI:15378"/>
        <dbReference type="ChEBI" id="CHEBI:16007"/>
        <dbReference type="ChEBI" id="CHEBI:17437"/>
        <dbReference type="ChEBI" id="CHEBI:57856"/>
        <dbReference type="ChEBI" id="CHEBI:59789"/>
        <dbReference type="EC" id="2.1.1.334"/>
    </reaction>
</comment>
<reference evidence="13 14" key="1">
    <citation type="submission" date="2019-03" db="EMBL/GenBank/DDBJ databases">
        <title>Ramlibacter sp. 18x22-1, whole genome shotgun sequence.</title>
        <authorList>
            <person name="Zhang X."/>
            <person name="Feng G."/>
            <person name="Zhu H."/>
        </authorList>
    </citation>
    <scope>NUCLEOTIDE SEQUENCE [LARGE SCALE GENOMIC DNA]</scope>
    <source>
        <strain evidence="13 14">18x22-1</strain>
    </source>
</reference>